<dbReference type="Proteomes" id="UP000694388">
    <property type="component" value="Unplaced"/>
</dbReference>
<dbReference type="GO" id="GO:0003755">
    <property type="term" value="F:peptidyl-prolyl cis-trans isomerase activity"/>
    <property type="evidence" value="ECO:0007669"/>
    <property type="project" value="InterPro"/>
</dbReference>
<keyword evidence="2" id="KW-0963">Cytoplasm</keyword>
<evidence type="ECO:0000313" key="6">
    <source>
        <dbReference type="Ensembl" id="ENSEBUP00000019442.1"/>
    </source>
</evidence>
<evidence type="ECO:0000313" key="7">
    <source>
        <dbReference type="Proteomes" id="UP000694388"/>
    </source>
</evidence>
<dbReference type="GeneTree" id="ENSGT00390000001289"/>
<evidence type="ECO:0000256" key="3">
    <source>
        <dbReference type="ARBA" id="ARBA00022737"/>
    </source>
</evidence>
<keyword evidence="3" id="KW-0677">Repeat</keyword>
<dbReference type="Ensembl" id="ENSEBUT00000020018.1">
    <property type="protein sequence ID" value="ENSEBUP00000019442.1"/>
    <property type="gene ID" value="ENSEBUG00000012087.1"/>
</dbReference>
<protein>
    <submittedName>
        <fullName evidence="6">Aryl hydrocarbon receptor interacting protein</fullName>
    </submittedName>
</protein>
<evidence type="ECO:0000259" key="5">
    <source>
        <dbReference type="Pfam" id="PF23322"/>
    </source>
</evidence>
<proteinExistence type="predicted"/>
<dbReference type="InterPro" id="IPR056277">
    <property type="entry name" value="PPIase_AIP"/>
</dbReference>
<dbReference type="Gene3D" id="3.10.50.40">
    <property type="match status" value="1"/>
</dbReference>
<dbReference type="SUPFAM" id="SSF54534">
    <property type="entry name" value="FKBP-like"/>
    <property type="match status" value="1"/>
</dbReference>
<feature type="domain" description="AIP/AIPL N-terminal FKBP-type PPIase" evidence="5">
    <location>
        <begin position="42"/>
        <end position="120"/>
    </location>
</feature>
<keyword evidence="7" id="KW-1185">Reference proteome</keyword>
<reference evidence="6" key="1">
    <citation type="submission" date="2025-08" db="UniProtKB">
        <authorList>
            <consortium name="Ensembl"/>
        </authorList>
    </citation>
    <scope>IDENTIFICATION</scope>
</reference>
<dbReference type="Pfam" id="PF23322">
    <property type="entry name" value="PPIase_AIP"/>
    <property type="match status" value="1"/>
</dbReference>
<sequence>MQLCALLGTQASSQLIGRGALLSLTGKGRVIARTMTFHYSTCLMKSRDRVSGRPMELLLGKQFKLLVWETLLRSMRPGEVSIFCCDPMHVVLYPSVARSLREIASGREPQEMRSHCCGLAHASPHAHDQPRSGRLAGPTPTIAFYIGVEEPGDYEQELWAMNDEERLAAVPRLHAEGNAAYHSGDIKRAAKAYHNAIVCLKNLQMKEKPGDVPWLELDIRINPLLLNLCQCNLHTGDFYSVIEHTSSIINKYEGKKPAALLQSICCHLSLGFFLFICSLADVLDLQCQEKINYLRARLDEENLLSLHECPERLP</sequence>
<evidence type="ECO:0000256" key="4">
    <source>
        <dbReference type="ARBA" id="ARBA00022803"/>
    </source>
</evidence>
<comment type="subcellular location">
    <subcellularLocation>
        <location evidence="1">Cytoplasm</location>
    </subcellularLocation>
</comment>
<dbReference type="Gene3D" id="1.25.40.10">
    <property type="entry name" value="Tetratricopeptide repeat domain"/>
    <property type="match status" value="1"/>
</dbReference>
<evidence type="ECO:0000256" key="2">
    <source>
        <dbReference type="ARBA" id="ARBA00022490"/>
    </source>
</evidence>
<accession>A0A8C4QRA8</accession>
<name>A0A8C4QRA8_EPTBU</name>
<dbReference type="InterPro" id="IPR039663">
    <property type="entry name" value="AIP/AIPL1/TTC9"/>
</dbReference>
<dbReference type="AlphaFoldDB" id="A0A8C4QRA8"/>
<dbReference type="GO" id="GO:0005737">
    <property type="term" value="C:cytoplasm"/>
    <property type="evidence" value="ECO:0007669"/>
    <property type="project" value="UniProtKB-SubCell"/>
</dbReference>
<dbReference type="InterPro" id="IPR011990">
    <property type="entry name" value="TPR-like_helical_dom_sf"/>
</dbReference>
<dbReference type="PANTHER" id="PTHR11242:SF0">
    <property type="entry name" value="TPR_REGION DOMAIN-CONTAINING PROTEIN"/>
    <property type="match status" value="1"/>
</dbReference>
<dbReference type="SUPFAM" id="SSF48452">
    <property type="entry name" value="TPR-like"/>
    <property type="match status" value="1"/>
</dbReference>
<organism evidence="6 7">
    <name type="scientific">Eptatretus burgeri</name>
    <name type="common">Inshore hagfish</name>
    <dbReference type="NCBI Taxonomy" id="7764"/>
    <lineage>
        <taxon>Eukaryota</taxon>
        <taxon>Metazoa</taxon>
        <taxon>Chordata</taxon>
        <taxon>Craniata</taxon>
        <taxon>Vertebrata</taxon>
        <taxon>Cyclostomata</taxon>
        <taxon>Myxini</taxon>
        <taxon>Myxiniformes</taxon>
        <taxon>Myxinidae</taxon>
        <taxon>Eptatretinae</taxon>
        <taxon>Eptatretus</taxon>
    </lineage>
</organism>
<dbReference type="InterPro" id="IPR046357">
    <property type="entry name" value="PPIase_dom_sf"/>
</dbReference>
<evidence type="ECO:0000256" key="1">
    <source>
        <dbReference type="ARBA" id="ARBA00004496"/>
    </source>
</evidence>
<keyword evidence="4" id="KW-0802">TPR repeat</keyword>
<reference evidence="6" key="2">
    <citation type="submission" date="2025-09" db="UniProtKB">
        <authorList>
            <consortium name="Ensembl"/>
        </authorList>
    </citation>
    <scope>IDENTIFICATION</scope>
</reference>
<dbReference type="PANTHER" id="PTHR11242">
    <property type="entry name" value="ARYL HYDROCARBON RECEPTOR INTERACTING PROTEIN RELATED"/>
    <property type="match status" value="1"/>
</dbReference>